<dbReference type="EMBL" id="BDUF01000049">
    <property type="protein sequence ID" value="GAX90141.1"/>
    <property type="molecule type" value="Genomic_DNA"/>
</dbReference>
<gene>
    <name evidence="3" type="ORF">EFBL_1767</name>
</gene>
<dbReference type="GO" id="GO:0016020">
    <property type="term" value="C:membrane"/>
    <property type="evidence" value="ECO:0007669"/>
    <property type="project" value="InterPro"/>
</dbReference>
<organism evidence="3 4">
    <name type="scientific">Effusibacillus lacus</name>
    <dbReference type="NCBI Taxonomy" id="1348429"/>
    <lineage>
        <taxon>Bacteria</taxon>
        <taxon>Bacillati</taxon>
        <taxon>Bacillota</taxon>
        <taxon>Bacilli</taxon>
        <taxon>Bacillales</taxon>
        <taxon>Alicyclobacillaceae</taxon>
        <taxon>Effusibacillus</taxon>
    </lineage>
</organism>
<evidence type="ECO:0000313" key="4">
    <source>
        <dbReference type="Proteomes" id="UP000217785"/>
    </source>
</evidence>
<keyword evidence="4" id="KW-1185">Reference proteome</keyword>
<proteinExistence type="predicted"/>
<dbReference type="Proteomes" id="UP000217785">
    <property type="component" value="Unassembled WGS sequence"/>
</dbReference>
<dbReference type="InterPro" id="IPR004995">
    <property type="entry name" value="Spore_Ger"/>
</dbReference>
<sequence length="121" mass="13633">MVQGMHQPREKEGNCQTDTGPYENADRREMVCNESPHNRYLPLPELITEVKDRISAIDIDNVAGSGVIEELIEDNFLSPFPQGHLTERPDRVVASLLEGRVAVLLDAHLMYCLCRSLFPIS</sequence>
<protein>
    <submittedName>
        <fullName evidence="3">Spore gernimation protein</fullName>
    </submittedName>
</protein>
<evidence type="ECO:0000313" key="3">
    <source>
        <dbReference type="EMBL" id="GAX90141.1"/>
    </source>
</evidence>
<feature type="region of interest" description="Disordered" evidence="2">
    <location>
        <begin position="1"/>
        <end position="27"/>
    </location>
</feature>
<dbReference type="AlphaFoldDB" id="A0A292YML1"/>
<reference evidence="4" key="1">
    <citation type="submission" date="2017-07" db="EMBL/GenBank/DDBJ databases">
        <title>Draft genome sequence of Effusibacillus lacus strain skLN1.</title>
        <authorList>
            <person name="Watanabe M."/>
            <person name="Kojima H."/>
            <person name="Fukui M."/>
        </authorList>
    </citation>
    <scope>NUCLEOTIDE SEQUENCE [LARGE SCALE GENOMIC DNA]</scope>
    <source>
        <strain evidence="4">skLN1</strain>
    </source>
</reference>
<evidence type="ECO:0000256" key="1">
    <source>
        <dbReference type="ARBA" id="ARBA00023136"/>
    </source>
</evidence>
<dbReference type="GO" id="GO:0009847">
    <property type="term" value="P:spore germination"/>
    <property type="evidence" value="ECO:0007669"/>
    <property type="project" value="InterPro"/>
</dbReference>
<comment type="caution">
    <text evidence="3">The sequence shown here is derived from an EMBL/GenBank/DDBJ whole genome shotgun (WGS) entry which is preliminary data.</text>
</comment>
<evidence type="ECO:0000256" key="2">
    <source>
        <dbReference type="SAM" id="MobiDB-lite"/>
    </source>
</evidence>
<accession>A0A292YML1</accession>
<keyword evidence="1" id="KW-0472">Membrane</keyword>
<name>A0A292YML1_9BACL</name>
<dbReference type="Pfam" id="PF03323">
    <property type="entry name" value="GerA"/>
    <property type="match status" value="1"/>
</dbReference>